<keyword evidence="6" id="KW-1185">Reference proteome</keyword>
<dbReference type="PANTHER" id="PTHR42748:SF30">
    <property type="entry name" value="NMRA-LIKE DOMAIN-CONTAINING PROTEIN"/>
    <property type="match status" value="1"/>
</dbReference>
<evidence type="ECO:0000313" key="6">
    <source>
        <dbReference type="Proteomes" id="UP000566819"/>
    </source>
</evidence>
<feature type="domain" description="NmrA-like" evidence="4">
    <location>
        <begin position="3"/>
        <end position="249"/>
    </location>
</feature>
<sequence>MNPTFLITGATGQQGGAAARHLLEENANVHALVRDPSSPAAQALKEAGAILFKGDFDDVPAIKKAMSGVSGLFLNPFLGAKQVEQAQNFVDAALASGTVRTVALSTAYFTSTRALWSSDLTSGLYQYYTDKLAIETLVKGAGFENYTILRPGWLFHNYLVPASAYHFPQLATKGILGHMYSPETRMSHFAADDVGKFAAAALLEPEKFKGHEIELGNENLTIEEVRSRLSKASGVEIVSHRYTPEDIEKYKGKIPTLGFHKLAEENDLTLDGNLLEEKYGIKFMTFEEFLEKHKELLIESPLKQK</sequence>
<protein>
    <recommendedName>
        <fullName evidence="4">NmrA-like domain-containing protein</fullName>
    </recommendedName>
</protein>
<dbReference type="EMBL" id="JAAMPI010001860">
    <property type="protein sequence ID" value="KAF4622703.1"/>
    <property type="molecule type" value="Genomic_DNA"/>
</dbReference>
<evidence type="ECO:0000313" key="5">
    <source>
        <dbReference type="EMBL" id="KAF4622703.1"/>
    </source>
</evidence>
<organism evidence="5 6">
    <name type="scientific">Cudoniella acicularis</name>
    <dbReference type="NCBI Taxonomy" id="354080"/>
    <lineage>
        <taxon>Eukaryota</taxon>
        <taxon>Fungi</taxon>
        <taxon>Dikarya</taxon>
        <taxon>Ascomycota</taxon>
        <taxon>Pezizomycotina</taxon>
        <taxon>Leotiomycetes</taxon>
        <taxon>Helotiales</taxon>
        <taxon>Tricladiaceae</taxon>
        <taxon>Cudoniella</taxon>
    </lineage>
</organism>
<dbReference type="Gene3D" id="3.40.50.720">
    <property type="entry name" value="NAD(P)-binding Rossmann-like Domain"/>
    <property type="match status" value="1"/>
</dbReference>
<gene>
    <name evidence="5" type="ORF">G7Y89_g14324</name>
</gene>
<evidence type="ECO:0000256" key="1">
    <source>
        <dbReference type="ARBA" id="ARBA00006328"/>
    </source>
</evidence>
<dbReference type="PANTHER" id="PTHR42748">
    <property type="entry name" value="NITROGEN METABOLITE REPRESSION PROTEIN NMRA FAMILY MEMBER"/>
    <property type="match status" value="1"/>
</dbReference>
<reference evidence="5 6" key="1">
    <citation type="submission" date="2020-03" db="EMBL/GenBank/DDBJ databases">
        <title>Draft Genome Sequence of Cudoniella acicularis.</title>
        <authorList>
            <person name="Buettner E."/>
            <person name="Kellner H."/>
        </authorList>
    </citation>
    <scope>NUCLEOTIDE SEQUENCE [LARGE SCALE GENOMIC DNA]</scope>
    <source>
        <strain evidence="5 6">DSM 108380</strain>
    </source>
</reference>
<accession>A0A8H4R4E2</accession>
<dbReference type="OrthoDB" id="3358371at2759"/>
<comment type="caution">
    <text evidence="5">The sequence shown here is derived from an EMBL/GenBank/DDBJ whole genome shotgun (WGS) entry which is preliminary data.</text>
</comment>
<keyword evidence="2" id="KW-0521">NADP</keyword>
<proteinExistence type="inferred from homology"/>
<dbReference type="InterPro" id="IPR036291">
    <property type="entry name" value="NAD(P)-bd_dom_sf"/>
</dbReference>
<dbReference type="Proteomes" id="UP000566819">
    <property type="component" value="Unassembled WGS sequence"/>
</dbReference>
<evidence type="ECO:0000256" key="3">
    <source>
        <dbReference type="ARBA" id="ARBA00023002"/>
    </source>
</evidence>
<dbReference type="InterPro" id="IPR051164">
    <property type="entry name" value="NmrA-like_oxidored"/>
</dbReference>
<dbReference type="AlphaFoldDB" id="A0A8H4R4E2"/>
<evidence type="ECO:0000259" key="4">
    <source>
        <dbReference type="Pfam" id="PF05368"/>
    </source>
</evidence>
<dbReference type="CDD" id="cd05251">
    <property type="entry name" value="NmrA_like_SDR_a"/>
    <property type="match status" value="1"/>
</dbReference>
<comment type="similarity">
    <text evidence="1">Belongs to the NmrA-type oxidoreductase family.</text>
</comment>
<dbReference type="SUPFAM" id="SSF51735">
    <property type="entry name" value="NAD(P)-binding Rossmann-fold domains"/>
    <property type="match status" value="1"/>
</dbReference>
<dbReference type="GO" id="GO:0005634">
    <property type="term" value="C:nucleus"/>
    <property type="evidence" value="ECO:0007669"/>
    <property type="project" value="TreeGrafter"/>
</dbReference>
<dbReference type="GO" id="GO:0016491">
    <property type="term" value="F:oxidoreductase activity"/>
    <property type="evidence" value="ECO:0007669"/>
    <property type="project" value="UniProtKB-KW"/>
</dbReference>
<name>A0A8H4R4E2_9HELO</name>
<evidence type="ECO:0000256" key="2">
    <source>
        <dbReference type="ARBA" id="ARBA00022857"/>
    </source>
</evidence>
<dbReference type="InterPro" id="IPR008030">
    <property type="entry name" value="NmrA-like"/>
</dbReference>
<keyword evidence="3" id="KW-0560">Oxidoreductase</keyword>
<dbReference type="Pfam" id="PF05368">
    <property type="entry name" value="NmrA"/>
    <property type="match status" value="1"/>
</dbReference>